<keyword evidence="2 5" id="KW-0863">Zinc-finger</keyword>
<dbReference type="EC" id="2.3.2.27" evidence="5"/>
<gene>
    <name evidence="7" type="ORF">RF11_12152</name>
</gene>
<dbReference type="InterPro" id="IPR039164">
    <property type="entry name" value="UBR1-like"/>
</dbReference>
<dbReference type="CDD" id="cd19672">
    <property type="entry name" value="UBR-box_UBR1_like"/>
    <property type="match status" value="1"/>
</dbReference>
<evidence type="ECO:0000256" key="3">
    <source>
        <dbReference type="ARBA" id="ARBA00022833"/>
    </source>
</evidence>
<dbReference type="OrthoDB" id="26387at2759"/>
<comment type="caution">
    <text evidence="7">The sequence shown here is derived from an EMBL/GenBank/DDBJ whole genome shotgun (WGS) entry which is preliminary data.</text>
</comment>
<keyword evidence="3 5" id="KW-0862">Zinc</keyword>
<dbReference type="Gene3D" id="2.10.110.30">
    <property type="match status" value="1"/>
</dbReference>
<keyword evidence="5" id="KW-0808">Transferase</keyword>
<dbReference type="PROSITE" id="PS51157">
    <property type="entry name" value="ZF_UBR"/>
    <property type="match status" value="1"/>
</dbReference>
<comment type="similarity">
    <text evidence="5">Belongs to the E3 ubiquitin-protein ligase UBR1-like family.</text>
</comment>
<evidence type="ECO:0000256" key="1">
    <source>
        <dbReference type="ARBA" id="ARBA00022723"/>
    </source>
</evidence>
<evidence type="ECO:0000313" key="7">
    <source>
        <dbReference type="EMBL" id="KII62947.1"/>
    </source>
</evidence>
<feature type="zinc finger region" description="UBR-type" evidence="4">
    <location>
        <begin position="68"/>
        <end position="140"/>
    </location>
</feature>
<dbReference type="EMBL" id="JWZT01004836">
    <property type="protein sequence ID" value="KII62947.1"/>
    <property type="molecule type" value="Genomic_DNA"/>
</dbReference>
<dbReference type="GO" id="GO:0008270">
    <property type="term" value="F:zinc ion binding"/>
    <property type="evidence" value="ECO:0007669"/>
    <property type="project" value="UniProtKB-UniRule"/>
</dbReference>
<dbReference type="UniPathway" id="UPA00143"/>
<dbReference type="GO" id="GO:0016567">
    <property type="term" value="P:protein ubiquitination"/>
    <property type="evidence" value="ECO:0007669"/>
    <property type="project" value="UniProtKB-UniRule"/>
</dbReference>
<dbReference type="GO" id="GO:0071596">
    <property type="term" value="P:ubiquitin-dependent protein catabolic process via the N-end rule pathway"/>
    <property type="evidence" value="ECO:0007669"/>
    <property type="project" value="UniProtKB-UniRule"/>
</dbReference>
<dbReference type="PANTHER" id="PTHR21497">
    <property type="entry name" value="UBIQUITIN LIGASE E3 ALPHA-RELATED"/>
    <property type="match status" value="1"/>
</dbReference>
<sequence>MEEVRRRIDNIIINGLLVTSNDTGADANKIYSNDKLETLVGVPLEEYIFEGFDPEIKQWFDSDEGNLETCTKIIGEGEPVFMCIDCQRHDLCCLCEYCFLHSEHKNHDYQFMEASFSGHICGCGVKIFWRHHSACTRHKKKDKWEVGLPEIFMDRFGCIIKYLCELLEKICTVDTLVLDSHMEQIIDTYIQPKNSQDQQNMDQKSEQKYITTLNDANARKSCLIVLNDGFHPLECYIDCFMSLLQMSLEDSMALSKEIASLGYTCVQYNTDSDKCKETQVNIETCPRFIVFGELIKCRIIKVYRFYFMKIAVILTRVIHEYCWKKTKLCDLLSEVIFKQTSFACTYVVNEHALWKQLRFEIVNGIFLLTTFSEIGKRGMTSLFLDNIRGLYSRSLQDHHKTPDCFLSLTPRFTMHSHLVMYLVENGFLSKSLDVFSDLLKSVGIEGGVDVTQLKIQSTSARIKLMQVLHTNYSLVECLRVSLNDCEWSPQFRSQLSEAGKRLVQFCFDFDDIQPLRIVIGSKIDKASFQYLLSLVGAIYEVLCRMVMWLVYYDKAAVATLESFLERFTMVLKRISEENPTVPIRQKIIAYCNVETDRFSIFNLSHRVFVDIFMDCCLKGTLPCEIRDKVFGDETMLMWISRPAVTALSFTANFNSREYCKDLKHLDRLFGIYFKSNLIHYLYMQDFNTIQILIAHIDPDLFLKYLLFNIAPSILNRVDPSHSLSSILSFREFAAGYNLRQLLILVNNALIERHFVGVLEDPEYQLLERQIIHSLASGHFSIKDIANNIFVYRELFISDCRRLKKTLKEILEKVSFTTKSRNKDNENQIFLKPEYVNVINMFFFMLYPPESLETVNMLTYLYNIKEWRFQLPRIVKLKECFKGINSFLFSKAFSDLIMRILVEWYSNLGPNETGAVENLLLVSMIICFMLKESLNQNIDSNFQKVADLIFGIREDLGDKNVMTLFAFFKNKNLHEIFDSIFDHLSELAQFPKNYFDDLSDNPSDMINKSKDCRDLVLKNLRCKYQEILSRSEGPASDNIIQPTD</sequence>
<dbReference type="AlphaFoldDB" id="A0A0C2J1E5"/>
<evidence type="ECO:0000259" key="6">
    <source>
        <dbReference type="PROSITE" id="PS51157"/>
    </source>
</evidence>
<dbReference type="InterPro" id="IPR003126">
    <property type="entry name" value="Znf_UBR"/>
</dbReference>
<comment type="pathway">
    <text evidence="5">Protein modification; protein ubiquitination.</text>
</comment>
<proteinExistence type="inferred from homology"/>
<keyword evidence="1 5" id="KW-0479">Metal-binding</keyword>
<comment type="function">
    <text evidence="5">Ubiquitin ligase protein which is a component of the N-end rule pathway. Recognizes and binds to proteins bearing specific N-terminal residues that are destabilizing according to the N-end rule, leading to their ubiquitination and subsequent degradation.</text>
</comment>
<reference evidence="7 8" key="1">
    <citation type="journal article" date="2014" name="Genome Biol. Evol.">
        <title>The genome of the myxosporean Thelohanellus kitauei shows adaptations to nutrient acquisition within its fish host.</title>
        <authorList>
            <person name="Yang Y."/>
            <person name="Xiong J."/>
            <person name="Zhou Z."/>
            <person name="Huo F."/>
            <person name="Miao W."/>
            <person name="Ran C."/>
            <person name="Liu Y."/>
            <person name="Zhang J."/>
            <person name="Feng J."/>
            <person name="Wang M."/>
            <person name="Wang M."/>
            <person name="Wang L."/>
            <person name="Yao B."/>
        </authorList>
    </citation>
    <scope>NUCLEOTIDE SEQUENCE [LARGE SCALE GENOMIC DNA]</scope>
    <source>
        <strain evidence="7">Wuqing</strain>
    </source>
</reference>
<keyword evidence="8" id="KW-1185">Reference proteome</keyword>
<dbReference type="GO" id="GO:0061630">
    <property type="term" value="F:ubiquitin protein ligase activity"/>
    <property type="evidence" value="ECO:0007669"/>
    <property type="project" value="UniProtKB-UniRule"/>
</dbReference>
<evidence type="ECO:0000256" key="2">
    <source>
        <dbReference type="ARBA" id="ARBA00022771"/>
    </source>
</evidence>
<accession>A0A0C2J1E5</accession>
<feature type="domain" description="UBR-type" evidence="6">
    <location>
        <begin position="68"/>
        <end position="140"/>
    </location>
</feature>
<comment type="catalytic activity">
    <reaction evidence="5">
        <text>S-ubiquitinyl-[E2 ubiquitin-conjugating enzyme]-L-cysteine + [acceptor protein]-L-lysine = [E2 ubiquitin-conjugating enzyme]-L-cysteine + N(6)-ubiquitinyl-[acceptor protein]-L-lysine.</text>
        <dbReference type="EC" id="2.3.2.27"/>
    </reaction>
</comment>
<dbReference type="GO" id="GO:0000151">
    <property type="term" value="C:ubiquitin ligase complex"/>
    <property type="evidence" value="ECO:0007669"/>
    <property type="project" value="TreeGrafter"/>
</dbReference>
<protein>
    <recommendedName>
        <fullName evidence="5">E3 ubiquitin-protein ligase</fullName>
        <ecNumber evidence="5">2.3.2.27</ecNumber>
    </recommendedName>
</protein>
<dbReference type="GO" id="GO:0005737">
    <property type="term" value="C:cytoplasm"/>
    <property type="evidence" value="ECO:0007669"/>
    <property type="project" value="TreeGrafter"/>
</dbReference>
<organism evidence="7 8">
    <name type="scientific">Thelohanellus kitauei</name>
    <name type="common">Myxosporean</name>
    <dbReference type="NCBI Taxonomy" id="669202"/>
    <lineage>
        <taxon>Eukaryota</taxon>
        <taxon>Metazoa</taxon>
        <taxon>Cnidaria</taxon>
        <taxon>Myxozoa</taxon>
        <taxon>Myxosporea</taxon>
        <taxon>Bivalvulida</taxon>
        <taxon>Platysporina</taxon>
        <taxon>Myxobolidae</taxon>
        <taxon>Thelohanellus</taxon>
    </lineage>
</organism>
<evidence type="ECO:0000256" key="4">
    <source>
        <dbReference type="PROSITE-ProRule" id="PRU00508"/>
    </source>
</evidence>
<dbReference type="SMART" id="SM00396">
    <property type="entry name" value="ZnF_UBR1"/>
    <property type="match status" value="1"/>
</dbReference>
<dbReference type="Pfam" id="PF02207">
    <property type="entry name" value="zf-UBR"/>
    <property type="match status" value="1"/>
</dbReference>
<evidence type="ECO:0000256" key="5">
    <source>
        <dbReference type="RuleBase" id="RU366018"/>
    </source>
</evidence>
<name>A0A0C2J1E5_THEKT</name>
<keyword evidence="5" id="KW-0833">Ubl conjugation pathway</keyword>
<evidence type="ECO:0000313" key="8">
    <source>
        <dbReference type="Proteomes" id="UP000031668"/>
    </source>
</evidence>
<dbReference type="Proteomes" id="UP000031668">
    <property type="component" value="Unassembled WGS sequence"/>
</dbReference>
<dbReference type="PANTHER" id="PTHR21497:SF24">
    <property type="entry name" value="E3 UBIQUITIN-PROTEIN LIGASE UBR1"/>
    <property type="match status" value="1"/>
</dbReference>